<comment type="caution">
    <text evidence="2">The sequence shown here is derived from an EMBL/GenBank/DDBJ whole genome shotgun (WGS) entry which is preliminary data.</text>
</comment>
<evidence type="ECO:0000313" key="2">
    <source>
        <dbReference type="EMBL" id="TRT55252.1"/>
    </source>
</evidence>
<evidence type="ECO:0000259" key="1">
    <source>
        <dbReference type="Pfam" id="PF01850"/>
    </source>
</evidence>
<gene>
    <name evidence="2" type="ORF">EWV85_09280</name>
</gene>
<dbReference type="AlphaFoldDB" id="A0A551Y2Q7"/>
<dbReference type="Proteomes" id="UP000316443">
    <property type="component" value="Unassembled WGS sequence"/>
</dbReference>
<accession>A0A551Y2Q7</accession>
<evidence type="ECO:0000313" key="3">
    <source>
        <dbReference type="Proteomes" id="UP000316443"/>
    </source>
</evidence>
<sequence>MPKTQKIFCIHSYQKKMIIADTGFFLALGNRKDKDHSLAIQTIYSQNEALITTYPVITETCYLLLARIGNQAQINFLQGLVNDNFEIFHLQNHHIERMIELMDRYANLPMDMADASLIVLAEHLGHGRILTVDRRDFSIYRWNNTEVFNNLL</sequence>
<dbReference type="InterPro" id="IPR002716">
    <property type="entry name" value="PIN_dom"/>
</dbReference>
<organism evidence="2 3">
    <name type="scientific">Microcystis aeruginosa Ma_QC_C_20070703_M131</name>
    <dbReference type="NCBI Taxonomy" id="2486263"/>
    <lineage>
        <taxon>Bacteria</taxon>
        <taxon>Bacillati</taxon>
        <taxon>Cyanobacteriota</taxon>
        <taxon>Cyanophyceae</taxon>
        <taxon>Oscillatoriophycideae</taxon>
        <taxon>Chroococcales</taxon>
        <taxon>Microcystaceae</taxon>
        <taxon>Microcystis</taxon>
    </lineage>
</organism>
<dbReference type="Gene3D" id="3.40.50.1010">
    <property type="entry name" value="5'-nuclease"/>
    <property type="match status" value="1"/>
</dbReference>
<protein>
    <submittedName>
        <fullName evidence="2">PIN domain-containing protein</fullName>
    </submittedName>
</protein>
<dbReference type="Pfam" id="PF01850">
    <property type="entry name" value="PIN"/>
    <property type="match status" value="1"/>
</dbReference>
<reference evidence="2 3" key="1">
    <citation type="submission" date="2019-01" db="EMBL/GenBank/DDBJ databases">
        <title>Coherence of Microcystis species and biogeography revealed through population genomics.</title>
        <authorList>
            <person name="Perez-Carrascal O.M."/>
            <person name="Terrat Y."/>
            <person name="Giani A."/>
            <person name="Fortin N."/>
            <person name="Tromas N."/>
            <person name="Shapiro B.J."/>
        </authorList>
    </citation>
    <scope>NUCLEOTIDE SEQUENCE [LARGE SCALE GENOMIC DNA]</scope>
    <source>
        <strain evidence="2">Ma_QC_C_20070703_M131</strain>
    </source>
</reference>
<dbReference type="EMBL" id="SFCA01000099">
    <property type="protein sequence ID" value="TRT55252.1"/>
    <property type="molecule type" value="Genomic_DNA"/>
</dbReference>
<feature type="domain" description="PIN" evidence="1">
    <location>
        <begin position="18"/>
        <end position="138"/>
    </location>
</feature>
<proteinExistence type="predicted"/>
<name>A0A551Y2Q7_MICAE</name>
<dbReference type="SUPFAM" id="SSF88723">
    <property type="entry name" value="PIN domain-like"/>
    <property type="match status" value="1"/>
</dbReference>
<dbReference type="InterPro" id="IPR029060">
    <property type="entry name" value="PIN-like_dom_sf"/>
</dbReference>